<accession>A0ABN6M2T5</accession>
<keyword evidence="5 10" id="KW-0819">tRNA processing</keyword>
<proteinExistence type="inferred from homology"/>
<evidence type="ECO:0000256" key="2">
    <source>
        <dbReference type="ARBA" id="ARBA00003213"/>
    </source>
</evidence>
<evidence type="ECO:0000256" key="7">
    <source>
        <dbReference type="ARBA" id="ARBA00022840"/>
    </source>
</evidence>
<keyword evidence="7 10" id="KW-0067">ATP-binding</keyword>
<evidence type="ECO:0000313" key="14">
    <source>
        <dbReference type="EMBL" id="BDD87214.1"/>
    </source>
</evidence>
<keyword evidence="4 10" id="KW-0808">Transferase</keyword>
<evidence type="ECO:0000256" key="3">
    <source>
        <dbReference type="ARBA" id="ARBA00005842"/>
    </source>
</evidence>
<dbReference type="EMBL" id="AP025516">
    <property type="protein sequence ID" value="BDD87214.1"/>
    <property type="molecule type" value="Genomic_DNA"/>
</dbReference>
<feature type="site" description="Interaction with substrate tRNA" evidence="10">
    <location>
        <position position="138"/>
    </location>
</feature>
<dbReference type="Gene3D" id="1.10.20.140">
    <property type="match status" value="1"/>
</dbReference>
<evidence type="ECO:0000256" key="13">
    <source>
        <dbReference type="RuleBase" id="RU003785"/>
    </source>
</evidence>
<comment type="function">
    <text evidence="2 10 12">Catalyzes the transfer of a dimethylallyl group onto the adenine at position 37 in tRNAs that read codons beginning with uridine, leading to the formation of N6-(dimethylallyl)adenosine (i(6)A).</text>
</comment>
<feature type="binding site" evidence="10">
    <location>
        <begin position="27"/>
        <end position="32"/>
    </location>
    <ligand>
        <name>substrate</name>
    </ligand>
</feature>
<protein>
    <recommendedName>
        <fullName evidence="10">tRNA dimethylallyltransferase</fullName>
        <ecNumber evidence="10">2.5.1.75</ecNumber>
    </recommendedName>
    <alternativeName>
        <fullName evidence="10">Dimethylallyl diphosphate:tRNA dimethylallyltransferase</fullName>
        <shortName evidence="10">DMAPP:tRNA dimethylallyltransferase</shortName>
        <shortName evidence="10">DMATase</shortName>
    </alternativeName>
    <alternativeName>
        <fullName evidence="10">Isopentenyl-diphosphate:tRNA isopentenyltransferase</fullName>
        <shortName evidence="10">IPP transferase</shortName>
        <shortName evidence="10">IPPT</shortName>
        <shortName evidence="10">IPTase</shortName>
    </alternativeName>
</protein>
<feature type="site" description="Interaction with substrate tRNA" evidence="10">
    <location>
        <position position="116"/>
    </location>
</feature>
<dbReference type="NCBIfam" id="TIGR00174">
    <property type="entry name" value="miaA"/>
    <property type="match status" value="1"/>
</dbReference>
<dbReference type="InterPro" id="IPR018022">
    <property type="entry name" value="IPT"/>
</dbReference>
<evidence type="ECO:0000256" key="11">
    <source>
        <dbReference type="RuleBase" id="RU003783"/>
    </source>
</evidence>
<feature type="region of interest" description="Interaction with substrate tRNA" evidence="10">
    <location>
        <begin position="50"/>
        <end position="53"/>
    </location>
</feature>
<dbReference type="PANTHER" id="PTHR11088:SF60">
    <property type="entry name" value="TRNA DIMETHYLALLYLTRANSFERASE"/>
    <property type="match status" value="1"/>
</dbReference>
<dbReference type="SUPFAM" id="SSF52540">
    <property type="entry name" value="P-loop containing nucleoside triphosphate hydrolases"/>
    <property type="match status" value="1"/>
</dbReference>
<comment type="similarity">
    <text evidence="3 10 13">Belongs to the IPP transferase family.</text>
</comment>
<gene>
    <name evidence="10" type="primary">miaA</name>
    <name evidence="14" type="ORF">DPPLL_15790</name>
</gene>
<dbReference type="InterPro" id="IPR039657">
    <property type="entry name" value="Dimethylallyltransferase"/>
</dbReference>
<evidence type="ECO:0000256" key="6">
    <source>
        <dbReference type="ARBA" id="ARBA00022741"/>
    </source>
</evidence>
<comment type="subunit">
    <text evidence="10">Monomer.</text>
</comment>
<comment type="cofactor">
    <cofactor evidence="1 10">
        <name>Mg(2+)</name>
        <dbReference type="ChEBI" id="CHEBI:18420"/>
    </cofactor>
</comment>
<evidence type="ECO:0000256" key="5">
    <source>
        <dbReference type="ARBA" id="ARBA00022694"/>
    </source>
</evidence>
<evidence type="ECO:0000256" key="12">
    <source>
        <dbReference type="RuleBase" id="RU003784"/>
    </source>
</evidence>
<evidence type="ECO:0000256" key="4">
    <source>
        <dbReference type="ARBA" id="ARBA00022679"/>
    </source>
</evidence>
<dbReference type="EC" id="2.5.1.75" evidence="10"/>
<comment type="catalytic activity">
    <reaction evidence="9 10 11">
        <text>adenosine(37) in tRNA + dimethylallyl diphosphate = N(6)-dimethylallyladenosine(37) in tRNA + diphosphate</text>
        <dbReference type="Rhea" id="RHEA:26482"/>
        <dbReference type="Rhea" id="RHEA-COMP:10162"/>
        <dbReference type="Rhea" id="RHEA-COMP:10375"/>
        <dbReference type="ChEBI" id="CHEBI:33019"/>
        <dbReference type="ChEBI" id="CHEBI:57623"/>
        <dbReference type="ChEBI" id="CHEBI:74411"/>
        <dbReference type="ChEBI" id="CHEBI:74415"/>
        <dbReference type="EC" id="2.5.1.75"/>
    </reaction>
</comment>
<dbReference type="PANTHER" id="PTHR11088">
    <property type="entry name" value="TRNA DIMETHYLALLYLTRANSFERASE"/>
    <property type="match status" value="1"/>
</dbReference>
<evidence type="ECO:0000256" key="10">
    <source>
        <dbReference type="HAMAP-Rule" id="MF_00185"/>
    </source>
</evidence>
<organism evidence="14 15">
    <name type="scientific">Desulfofustis limnaeus</name>
    <dbReference type="NCBI Taxonomy" id="2740163"/>
    <lineage>
        <taxon>Bacteria</taxon>
        <taxon>Pseudomonadati</taxon>
        <taxon>Thermodesulfobacteriota</taxon>
        <taxon>Desulfobulbia</taxon>
        <taxon>Desulfobulbales</taxon>
        <taxon>Desulfocapsaceae</taxon>
        <taxon>Desulfofustis</taxon>
    </lineage>
</organism>
<dbReference type="Proteomes" id="UP000830055">
    <property type="component" value="Chromosome"/>
</dbReference>
<name>A0ABN6M2T5_9BACT</name>
<comment type="caution">
    <text evidence="10">Lacks conserved residue(s) required for the propagation of feature annotation.</text>
</comment>
<evidence type="ECO:0000256" key="9">
    <source>
        <dbReference type="ARBA" id="ARBA00049563"/>
    </source>
</evidence>
<feature type="binding site" evidence="10">
    <location>
        <begin position="25"/>
        <end position="32"/>
    </location>
    <ligand>
        <name>ATP</name>
        <dbReference type="ChEBI" id="CHEBI:30616"/>
    </ligand>
</feature>
<keyword evidence="6 10" id="KW-0547">Nucleotide-binding</keyword>
<dbReference type="Pfam" id="PF01715">
    <property type="entry name" value="IPPT"/>
    <property type="match status" value="1"/>
</dbReference>
<sequence>MSSSIDSKEADDIRSVEGPVLVLVGQTAIGKTELSLRIARTFGCEIVSVDSMQVYRYMDIGTAKVGEKERREITHHLIDIVTPDQPYHAARFVEDALQAIGQIQRRGAIPLLTGGTGLYLRALQEGLFVGGDSDPVLRRHLQGRAAQEGSEVLYRELARLDPAHAAKVHPNDSSRIVRALEVVQLTGLPFSEHLRRQGAEGSVRFARMLKLGLRCPRGLLYERIDQRTREMIETGLEQEVLELLARGYGEELKPMQAIGYRHMLGYVRGRWDRQEMEQCLARDTRRYAKRQATWFRNDSSIIWFASGEHEQLLAHIGRWLSIHQR</sequence>
<evidence type="ECO:0000256" key="8">
    <source>
        <dbReference type="ARBA" id="ARBA00022842"/>
    </source>
</evidence>
<keyword evidence="15" id="KW-1185">Reference proteome</keyword>
<dbReference type="Gene3D" id="3.40.50.300">
    <property type="entry name" value="P-loop containing nucleotide triphosphate hydrolases"/>
    <property type="match status" value="1"/>
</dbReference>
<reference evidence="14 15" key="1">
    <citation type="submission" date="2022-01" db="EMBL/GenBank/DDBJ databases">
        <title>Desulfofustis limnae sp. nov., a novel mesophilic sulfate-reducing bacterium isolated from marsh soil.</title>
        <authorList>
            <person name="Watanabe M."/>
            <person name="Takahashi A."/>
            <person name="Kojima H."/>
            <person name="Fukui M."/>
        </authorList>
    </citation>
    <scope>NUCLEOTIDE SEQUENCE [LARGE SCALE GENOMIC DNA]</scope>
    <source>
        <strain evidence="14 15">PPLL</strain>
    </source>
</reference>
<dbReference type="HAMAP" id="MF_00185">
    <property type="entry name" value="IPP_trans"/>
    <property type="match status" value="1"/>
</dbReference>
<dbReference type="InterPro" id="IPR027417">
    <property type="entry name" value="P-loop_NTPase"/>
</dbReference>
<evidence type="ECO:0000313" key="15">
    <source>
        <dbReference type="Proteomes" id="UP000830055"/>
    </source>
</evidence>
<keyword evidence="8 10" id="KW-0460">Magnesium</keyword>
<evidence type="ECO:0000256" key="1">
    <source>
        <dbReference type="ARBA" id="ARBA00001946"/>
    </source>
</evidence>